<gene>
    <name evidence="2" type="ORF">LACBIDRAFT_330228</name>
</gene>
<proteinExistence type="predicted"/>
<evidence type="ECO:0000313" key="2">
    <source>
        <dbReference type="EMBL" id="EDR05103.1"/>
    </source>
</evidence>
<organism evidence="3">
    <name type="scientific">Laccaria bicolor (strain S238N-H82 / ATCC MYA-4686)</name>
    <name type="common">Bicoloured deceiver</name>
    <name type="synonym">Laccaria laccata var. bicolor</name>
    <dbReference type="NCBI Taxonomy" id="486041"/>
    <lineage>
        <taxon>Eukaryota</taxon>
        <taxon>Fungi</taxon>
        <taxon>Dikarya</taxon>
        <taxon>Basidiomycota</taxon>
        <taxon>Agaricomycotina</taxon>
        <taxon>Agaricomycetes</taxon>
        <taxon>Agaricomycetidae</taxon>
        <taxon>Agaricales</taxon>
        <taxon>Agaricineae</taxon>
        <taxon>Hydnangiaceae</taxon>
        <taxon>Laccaria</taxon>
    </lineage>
</organism>
<dbReference type="HOGENOM" id="CLU_136332_0_0_1"/>
<keyword evidence="1" id="KW-0732">Signal</keyword>
<dbReference type="OrthoDB" id="4889959at2759"/>
<dbReference type="KEGG" id="lbc:LACBIDRAFT_330228"/>
<dbReference type="AlphaFoldDB" id="B0DJZ8"/>
<keyword evidence="3" id="KW-1185">Reference proteome</keyword>
<name>B0DJZ8_LACBS</name>
<reference evidence="2 3" key="1">
    <citation type="journal article" date="2008" name="Nature">
        <title>The genome of Laccaria bicolor provides insights into mycorrhizal symbiosis.</title>
        <authorList>
            <person name="Martin F."/>
            <person name="Aerts A."/>
            <person name="Ahren D."/>
            <person name="Brun A."/>
            <person name="Danchin E.G.J."/>
            <person name="Duchaussoy F."/>
            <person name="Gibon J."/>
            <person name="Kohler A."/>
            <person name="Lindquist E."/>
            <person name="Pereda V."/>
            <person name="Salamov A."/>
            <person name="Shapiro H.J."/>
            <person name="Wuyts J."/>
            <person name="Blaudez D."/>
            <person name="Buee M."/>
            <person name="Brokstein P."/>
            <person name="Canbaeck B."/>
            <person name="Cohen D."/>
            <person name="Courty P.E."/>
            <person name="Coutinho P.M."/>
            <person name="Delaruelle C."/>
            <person name="Detter J.C."/>
            <person name="Deveau A."/>
            <person name="DiFazio S."/>
            <person name="Duplessis S."/>
            <person name="Fraissinet-Tachet L."/>
            <person name="Lucic E."/>
            <person name="Frey-Klett P."/>
            <person name="Fourrey C."/>
            <person name="Feussner I."/>
            <person name="Gay G."/>
            <person name="Grimwood J."/>
            <person name="Hoegger P.J."/>
            <person name="Jain P."/>
            <person name="Kilaru S."/>
            <person name="Labbe J."/>
            <person name="Lin Y.C."/>
            <person name="Legue V."/>
            <person name="Le Tacon F."/>
            <person name="Marmeisse R."/>
            <person name="Melayah D."/>
            <person name="Montanini B."/>
            <person name="Muratet M."/>
            <person name="Nehls U."/>
            <person name="Niculita-Hirzel H."/>
            <person name="Oudot-Le Secq M.P."/>
            <person name="Peter M."/>
            <person name="Quesneville H."/>
            <person name="Rajashekar B."/>
            <person name="Reich M."/>
            <person name="Rouhier N."/>
            <person name="Schmutz J."/>
            <person name="Yin T."/>
            <person name="Chalot M."/>
            <person name="Henrissat B."/>
            <person name="Kuees U."/>
            <person name="Lucas S."/>
            <person name="Van de Peer Y."/>
            <person name="Podila G.K."/>
            <person name="Polle A."/>
            <person name="Pukkila P.J."/>
            <person name="Richardson P.M."/>
            <person name="Rouze P."/>
            <person name="Sanders I.R."/>
            <person name="Stajich J.E."/>
            <person name="Tunlid A."/>
            <person name="Tuskan G."/>
            <person name="Grigoriev I.V."/>
        </authorList>
    </citation>
    <scope>NUCLEOTIDE SEQUENCE [LARGE SCALE GENOMIC DNA]</scope>
    <source>
        <strain evidence="3">S238N-H82 / ATCC MYA-4686</strain>
    </source>
</reference>
<dbReference type="Proteomes" id="UP000001194">
    <property type="component" value="Unassembled WGS sequence"/>
</dbReference>
<dbReference type="EMBL" id="DS547115">
    <property type="protein sequence ID" value="EDR05103.1"/>
    <property type="molecule type" value="Genomic_DNA"/>
</dbReference>
<feature type="chain" id="PRO_5002747245" evidence="1">
    <location>
        <begin position="19"/>
        <end position="166"/>
    </location>
</feature>
<sequence length="166" mass="17573">MFYIRAILAAVLAGAVVASPGTLMKRSQKLTMSYCNGCIPIGAGGVSCVNNFYIHWGDNKLGSCNDSSFLYDSGSCSTSGATIPTPSGRGTWSTSNCRAATDQVLGTISANGNTYICYRANNQNFQNNCLGATYACSDYASCYGPAFAFCFIGAQSWSQPYVKPPH</sequence>
<evidence type="ECO:0000313" key="3">
    <source>
        <dbReference type="Proteomes" id="UP000001194"/>
    </source>
</evidence>
<dbReference type="GeneID" id="6079955"/>
<evidence type="ECO:0000256" key="1">
    <source>
        <dbReference type="SAM" id="SignalP"/>
    </source>
</evidence>
<dbReference type="RefSeq" id="XP_001884493.1">
    <property type="nucleotide sequence ID" value="XM_001884458.1"/>
</dbReference>
<feature type="signal peptide" evidence="1">
    <location>
        <begin position="1"/>
        <end position="18"/>
    </location>
</feature>
<protein>
    <submittedName>
        <fullName evidence="2">Predicted protein</fullName>
    </submittedName>
</protein>
<accession>B0DJZ8</accession>
<dbReference type="InParanoid" id="B0DJZ8"/>